<dbReference type="Proteomes" id="UP001145087">
    <property type="component" value="Unassembled WGS sequence"/>
</dbReference>
<sequence length="428" mass="49450">MQILIAHSHLNPGGVTRIIESQIESLPEENIKVLVGDCPDPESITSKGAELHIIEDLNYLERRRYTDQEAMEMFHKVHRTLREYITPDCVLHFHNLNLGKNPIVTYAVYLLAKEGVPVFNHAHDFAEDRPTNLQFLKEILTDIFLQDINEVLYPNLPNYQFGVLNSFDYNRLLSYGVNNDRIDWLPNPVSINISDNKIDKDTAKTEICKSLNLDSEKLLVTYPVRVIQRKNIGEFILLAKLFAYKANFVVTQPPQNPVEIEIYKQWVQFCENEGVKITFEAGTMVDFDKLLCGSDFCITTSYKEGFGMVYLEPWLMNTPVVGRDIDFITKDFKEDGFEFPTLYFKINIPGVKIDFKDLNMKMQMEIISGLNSGKIEKQKIFEQNPILNTLFRKVADHVTEKNKSIIKNNYSLKGYGIKLQERYKKLVG</sequence>
<dbReference type="RefSeq" id="WP_343332910.1">
    <property type="nucleotide sequence ID" value="NZ_JAPOHD010000019.1"/>
</dbReference>
<reference evidence="2" key="1">
    <citation type="submission" date="2022-11" db="EMBL/GenBank/DDBJ databases">
        <title>Marilongibacter aestuarii gen. nov., sp. nov., isolated from tidal flat sediment.</title>
        <authorList>
            <person name="Jiayan W."/>
        </authorList>
    </citation>
    <scope>NUCLEOTIDE SEQUENCE</scope>
    <source>
        <strain evidence="2">Z1-6</strain>
    </source>
</reference>
<dbReference type="Gene3D" id="3.40.50.2000">
    <property type="entry name" value="Glycogen Phosphorylase B"/>
    <property type="match status" value="2"/>
</dbReference>
<feature type="domain" description="Glycosyl transferase family 1" evidence="1">
    <location>
        <begin position="205"/>
        <end position="328"/>
    </location>
</feature>
<dbReference type="SUPFAM" id="SSF53756">
    <property type="entry name" value="UDP-Glycosyltransferase/glycogen phosphorylase"/>
    <property type="match status" value="1"/>
</dbReference>
<keyword evidence="3" id="KW-1185">Reference proteome</keyword>
<dbReference type="Pfam" id="PF00534">
    <property type="entry name" value="Glycos_transf_1"/>
    <property type="match status" value="1"/>
</dbReference>
<evidence type="ECO:0000259" key="1">
    <source>
        <dbReference type="Pfam" id="PF00534"/>
    </source>
</evidence>
<dbReference type="InterPro" id="IPR001296">
    <property type="entry name" value="Glyco_trans_1"/>
</dbReference>
<organism evidence="2 3">
    <name type="scientific">Draconibacterium aestuarii</name>
    <dbReference type="NCBI Taxonomy" id="2998507"/>
    <lineage>
        <taxon>Bacteria</taxon>
        <taxon>Pseudomonadati</taxon>
        <taxon>Bacteroidota</taxon>
        <taxon>Bacteroidia</taxon>
        <taxon>Marinilabiliales</taxon>
        <taxon>Prolixibacteraceae</taxon>
        <taxon>Draconibacterium</taxon>
    </lineage>
</organism>
<dbReference type="AlphaFoldDB" id="A0A9X3F4Q8"/>
<evidence type="ECO:0000313" key="3">
    <source>
        <dbReference type="Proteomes" id="UP001145087"/>
    </source>
</evidence>
<accession>A0A9X3F4Q8</accession>
<evidence type="ECO:0000313" key="2">
    <source>
        <dbReference type="EMBL" id="MCY1720576.1"/>
    </source>
</evidence>
<gene>
    <name evidence="2" type="ORF">OU798_09500</name>
</gene>
<proteinExistence type="predicted"/>
<protein>
    <recommendedName>
        <fullName evidence="1">Glycosyl transferase family 1 domain-containing protein</fullName>
    </recommendedName>
</protein>
<name>A0A9X3F4Q8_9BACT</name>
<dbReference type="EMBL" id="JAPOHD010000019">
    <property type="protein sequence ID" value="MCY1720576.1"/>
    <property type="molecule type" value="Genomic_DNA"/>
</dbReference>
<dbReference type="GO" id="GO:0016757">
    <property type="term" value="F:glycosyltransferase activity"/>
    <property type="evidence" value="ECO:0007669"/>
    <property type="project" value="InterPro"/>
</dbReference>
<comment type="caution">
    <text evidence="2">The sequence shown here is derived from an EMBL/GenBank/DDBJ whole genome shotgun (WGS) entry which is preliminary data.</text>
</comment>